<reference evidence="1 2" key="1">
    <citation type="journal article" date="2024" name="bioRxiv">
        <title>A reference genome for Trichogramma kaykai: A tiny desert-dwelling parasitoid wasp with competing sex-ratio distorters.</title>
        <authorList>
            <person name="Culotta J."/>
            <person name="Lindsey A.R."/>
        </authorList>
    </citation>
    <scope>NUCLEOTIDE SEQUENCE [LARGE SCALE GENOMIC DNA]</scope>
    <source>
        <strain evidence="1 2">KSX58</strain>
    </source>
</reference>
<organism evidence="1 2">
    <name type="scientific">Trichogramma kaykai</name>
    <dbReference type="NCBI Taxonomy" id="54128"/>
    <lineage>
        <taxon>Eukaryota</taxon>
        <taxon>Metazoa</taxon>
        <taxon>Ecdysozoa</taxon>
        <taxon>Arthropoda</taxon>
        <taxon>Hexapoda</taxon>
        <taxon>Insecta</taxon>
        <taxon>Pterygota</taxon>
        <taxon>Neoptera</taxon>
        <taxon>Endopterygota</taxon>
        <taxon>Hymenoptera</taxon>
        <taxon>Apocrita</taxon>
        <taxon>Proctotrupomorpha</taxon>
        <taxon>Chalcidoidea</taxon>
        <taxon>Trichogrammatidae</taxon>
        <taxon>Trichogramma</taxon>
    </lineage>
</organism>
<gene>
    <name evidence="1" type="ORF">TKK_013025</name>
</gene>
<name>A0ABD2WHT0_9HYME</name>
<protein>
    <recommendedName>
        <fullName evidence="3">Secreted protein</fullName>
    </recommendedName>
</protein>
<dbReference type="AlphaFoldDB" id="A0ABD2WHT0"/>
<evidence type="ECO:0000313" key="2">
    <source>
        <dbReference type="Proteomes" id="UP001627154"/>
    </source>
</evidence>
<evidence type="ECO:0008006" key="3">
    <source>
        <dbReference type="Google" id="ProtNLM"/>
    </source>
</evidence>
<comment type="caution">
    <text evidence="1">The sequence shown here is derived from an EMBL/GenBank/DDBJ whole genome shotgun (WGS) entry which is preliminary data.</text>
</comment>
<accession>A0ABD2WHT0</accession>
<keyword evidence="2" id="KW-1185">Reference proteome</keyword>
<evidence type="ECO:0000313" key="1">
    <source>
        <dbReference type="EMBL" id="KAL3392503.1"/>
    </source>
</evidence>
<dbReference type="EMBL" id="JBJJXI010000104">
    <property type="protein sequence ID" value="KAL3392503.1"/>
    <property type="molecule type" value="Genomic_DNA"/>
</dbReference>
<sequence>MFSCSSRYIIVRSVCLCNALPAVPFKNVQIDILRVNQGVKNNELPLPRQHMMPRVMYARTQGARSTAASIFSASFVSWVK</sequence>
<proteinExistence type="predicted"/>
<dbReference type="Proteomes" id="UP001627154">
    <property type="component" value="Unassembled WGS sequence"/>
</dbReference>